<dbReference type="AlphaFoldDB" id="A0A9P4NFN8"/>
<organism evidence="1 2">
    <name type="scientific">Tothia fuscella</name>
    <dbReference type="NCBI Taxonomy" id="1048955"/>
    <lineage>
        <taxon>Eukaryota</taxon>
        <taxon>Fungi</taxon>
        <taxon>Dikarya</taxon>
        <taxon>Ascomycota</taxon>
        <taxon>Pezizomycotina</taxon>
        <taxon>Dothideomycetes</taxon>
        <taxon>Pleosporomycetidae</taxon>
        <taxon>Venturiales</taxon>
        <taxon>Cylindrosympodiaceae</taxon>
        <taxon>Tothia</taxon>
    </lineage>
</organism>
<protein>
    <submittedName>
        <fullName evidence="1">Uncharacterized protein</fullName>
    </submittedName>
</protein>
<comment type="caution">
    <text evidence="1">The sequence shown here is derived from an EMBL/GenBank/DDBJ whole genome shotgun (WGS) entry which is preliminary data.</text>
</comment>
<evidence type="ECO:0000313" key="1">
    <source>
        <dbReference type="EMBL" id="KAF2419772.1"/>
    </source>
</evidence>
<accession>A0A9P4NFN8</accession>
<dbReference type="Proteomes" id="UP000800235">
    <property type="component" value="Unassembled WGS sequence"/>
</dbReference>
<dbReference type="EMBL" id="MU007116">
    <property type="protein sequence ID" value="KAF2419772.1"/>
    <property type="molecule type" value="Genomic_DNA"/>
</dbReference>
<gene>
    <name evidence="1" type="ORF">EJ08DRAFT_702733</name>
</gene>
<evidence type="ECO:0000313" key="2">
    <source>
        <dbReference type="Proteomes" id="UP000800235"/>
    </source>
</evidence>
<reference evidence="1" key="1">
    <citation type="journal article" date="2020" name="Stud. Mycol.">
        <title>101 Dothideomycetes genomes: a test case for predicting lifestyles and emergence of pathogens.</title>
        <authorList>
            <person name="Haridas S."/>
            <person name="Albert R."/>
            <person name="Binder M."/>
            <person name="Bloem J."/>
            <person name="Labutti K."/>
            <person name="Salamov A."/>
            <person name="Andreopoulos B."/>
            <person name="Baker S."/>
            <person name="Barry K."/>
            <person name="Bills G."/>
            <person name="Bluhm B."/>
            <person name="Cannon C."/>
            <person name="Castanera R."/>
            <person name="Culley D."/>
            <person name="Daum C."/>
            <person name="Ezra D."/>
            <person name="Gonzalez J."/>
            <person name="Henrissat B."/>
            <person name="Kuo A."/>
            <person name="Liang C."/>
            <person name="Lipzen A."/>
            <person name="Lutzoni F."/>
            <person name="Magnuson J."/>
            <person name="Mondo S."/>
            <person name="Nolan M."/>
            <person name="Ohm R."/>
            <person name="Pangilinan J."/>
            <person name="Park H.-J."/>
            <person name="Ramirez L."/>
            <person name="Alfaro M."/>
            <person name="Sun H."/>
            <person name="Tritt A."/>
            <person name="Yoshinaga Y."/>
            <person name="Zwiers L.-H."/>
            <person name="Turgeon B."/>
            <person name="Goodwin S."/>
            <person name="Spatafora J."/>
            <person name="Crous P."/>
            <person name="Grigoriev I."/>
        </authorList>
    </citation>
    <scope>NUCLEOTIDE SEQUENCE</scope>
    <source>
        <strain evidence="1">CBS 130266</strain>
    </source>
</reference>
<proteinExistence type="predicted"/>
<name>A0A9P4NFN8_9PEZI</name>
<keyword evidence="2" id="KW-1185">Reference proteome</keyword>
<sequence length="157" mass="17703">MPYKIETAVQYKWWQGLTKTAITDNPEEVAARIMKIFFEPGAAIDKTDWIWSSNRILPPATIVFMCGIYSDCDTAITCIGDPSATGYTSYFEKELQEVSMFWQEGEISGDKLTQWVEEGLCRGLKIYKAGDFQRKEFYVYGTGQAVEGHSGVAVPDK</sequence>